<dbReference type="RefSeq" id="WP_075126081.1">
    <property type="nucleotide sequence ID" value="NZ_MSIE01000023.1"/>
</dbReference>
<protein>
    <recommendedName>
        <fullName evidence="1">HTH cro/C1-type domain-containing protein</fullName>
    </recommendedName>
</protein>
<dbReference type="Pfam" id="PF13560">
    <property type="entry name" value="HTH_31"/>
    <property type="match status" value="1"/>
</dbReference>
<dbReference type="STRING" id="1912961.BU204_13910"/>
<proteinExistence type="predicted"/>
<dbReference type="AlphaFoldDB" id="A0A1Q8CRG7"/>
<sequence>MMQADVPDLGPAAQRILLGAQLRAAREARGLSTSRATEALEWRNAAKLSKIEAGTVPTSDRDLAALAELFEIPSELAASLNRLATEARRRLPPSRVPEWAARYVHLIRASEHLSLWNPDCFPGSVSTRDYARAWLSRSIVVSTAEVEQMVDERVARADHFRRDGRPTLHLVVGEAALYVAAGGPATLRGQLEHVRELAELPTVTVQVVPFERGGYAAPGSAYSIVHLFGEQRLVFVENLIGSDYLGREYVRIYGLAFEDLCRQAETPERTIKMITRRIQEL</sequence>
<feature type="domain" description="HTH cro/C1-type" evidence="1">
    <location>
        <begin position="22"/>
        <end position="76"/>
    </location>
</feature>
<dbReference type="GO" id="GO:0003677">
    <property type="term" value="F:DNA binding"/>
    <property type="evidence" value="ECO:0007669"/>
    <property type="project" value="InterPro"/>
</dbReference>
<evidence type="ECO:0000259" key="1">
    <source>
        <dbReference type="PROSITE" id="PS50943"/>
    </source>
</evidence>
<evidence type="ECO:0000313" key="2">
    <source>
        <dbReference type="EMBL" id="OLF16958.1"/>
    </source>
</evidence>
<comment type="caution">
    <text evidence="2">The sequence shown here is derived from an EMBL/GenBank/DDBJ whole genome shotgun (WGS) entry which is preliminary data.</text>
</comment>
<organism evidence="2 3">
    <name type="scientific">Actinophytocola xanthii</name>
    <dbReference type="NCBI Taxonomy" id="1912961"/>
    <lineage>
        <taxon>Bacteria</taxon>
        <taxon>Bacillati</taxon>
        <taxon>Actinomycetota</taxon>
        <taxon>Actinomycetes</taxon>
        <taxon>Pseudonocardiales</taxon>
        <taxon>Pseudonocardiaceae</taxon>
    </lineage>
</organism>
<dbReference type="Gene3D" id="1.10.260.40">
    <property type="entry name" value="lambda repressor-like DNA-binding domains"/>
    <property type="match status" value="1"/>
</dbReference>
<dbReference type="Proteomes" id="UP000185596">
    <property type="component" value="Unassembled WGS sequence"/>
</dbReference>
<dbReference type="InterPro" id="IPR001387">
    <property type="entry name" value="Cro/C1-type_HTH"/>
</dbReference>
<accession>A0A1Q8CRG7</accession>
<dbReference type="PROSITE" id="PS50943">
    <property type="entry name" value="HTH_CROC1"/>
    <property type="match status" value="1"/>
</dbReference>
<dbReference type="EMBL" id="MSIE01000023">
    <property type="protein sequence ID" value="OLF16958.1"/>
    <property type="molecule type" value="Genomic_DNA"/>
</dbReference>
<reference evidence="2 3" key="1">
    <citation type="submission" date="2016-12" db="EMBL/GenBank/DDBJ databases">
        <title>The draft genome sequence of Actinophytocola sp. 11-183.</title>
        <authorList>
            <person name="Wang W."/>
            <person name="Yuan L."/>
        </authorList>
    </citation>
    <scope>NUCLEOTIDE SEQUENCE [LARGE SCALE GENOMIC DNA]</scope>
    <source>
        <strain evidence="2 3">11-183</strain>
    </source>
</reference>
<gene>
    <name evidence="2" type="ORF">BU204_13910</name>
</gene>
<dbReference type="InterPro" id="IPR043917">
    <property type="entry name" value="DUF5753"/>
</dbReference>
<dbReference type="SUPFAM" id="SSF47413">
    <property type="entry name" value="lambda repressor-like DNA-binding domains"/>
    <property type="match status" value="1"/>
</dbReference>
<dbReference type="InterPro" id="IPR010982">
    <property type="entry name" value="Lambda_DNA-bd_dom_sf"/>
</dbReference>
<dbReference type="OrthoDB" id="4285266at2"/>
<name>A0A1Q8CRG7_9PSEU</name>
<dbReference type="Pfam" id="PF19054">
    <property type="entry name" value="DUF5753"/>
    <property type="match status" value="1"/>
</dbReference>
<evidence type="ECO:0000313" key="3">
    <source>
        <dbReference type="Proteomes" id="UP000185596"/>
    </source>
</evidence>
<dbReference type="CDD" id="cd00093">
    <property type="entry name" value="HTH_XRE"/>
    <property type="match status" value="1"/>
</dbReference>
<keyword evidence="3" id="KW-1185">Reference proteome</keyword>